<name>A0A918YKW4_9ACTN</name>
<reference evidence="1" key="1">
    <citation type="journal article" date="2014" name="Int. J. Syst. Evol. Microbiol.">
        <title>Complete genome sequence of Corynebacterium casei LMG S-19264T (=DSM 44701T), isolated from a smear-ripened cheese.</title>
        <authorList>
            <consortium name="US DOE Joint Genome Institute (JGI-PGF)"/>
            <person name="Walter F."/>
            <person name="Albersmeier A."/>
            <person name="Kalinowski J."/>
            <person name="Ruckert C."/>
        </authorList>
    </citation>
    <scope>NUCLEOTIDE SEQUENCE</scope>
    <source>
        <strain evidence="1">JCM 4714</strain>
    </source>
</reference>
<organism evidence="1 2">
    <name type="scientific">Streptomyces alanosinicus</name>
    <dbReference type="NCBI Taxonomy" id="68171"/>
    <lineage>
        <taxon>Bacteria</taxon>
        <taxon>Bacillati</taxon>
        <taxon>Actinomycetota</taxon>
        <taxon>Actinomycetes</taxon>
        <taxon>Kitasatosporales</taxon>
        <taxon>Streptomycetaceae</taxon>
        <taxon>Streptomyces</taxon>
    </lineage>
</organism>
<dbReference type="AlphaFoldDB" id="A0A918YKW4"/>
<evidence type="ECO:0000313" key="1">
    <source>
        <dbReference type="EMBL" id="GHE06540.1"/>
    </source>
</evidence>
<gene>
    <name evidence="1" type="ORF">GCM10010339_47430</name>
</gene>
<sequence length="125" mass="14533">MAARTLARGMGTFFKDCEHPESRWSKCRHEYKIRYRNAAGRQTEEAGFATQDRAIERLLEIYNEKKAAASRSQSKAERIQKYGTMRFEEYVEEWKAGQRHLASRRSGTSTRSCCTTFTRRWPAGG</sequence>
<evidence type="ECO:0008006" key="3">
    <source>
        <dbReference type="Google" id="ProtNLM"/>
    </source>
</evidence>
<accession>A0A918YKW4</accession>
<dbReference type="RefSeq" id="WP_229881920.1">
    <property type="nucleotide sequence ID" value="NZ_BMVG01000011.1"/>
</dbReference>
<dbReference type="Proteomes" id="UP000655443">
    <property type="component" value="Unassembled WGS sequence"/>
</dbReference>
<proteinExistence type="predicted"/>
<dbReference type="EMBL" id="BMVG01000011">
    <property type="protein sequence ID" value="GHE06540.1"/>
    <property type="molecule type" value="Genomic_DNA"/>
</dbReference>
<evidence type="ECO:0000313" key="2">
    <source>
        <dbReference type="Proteomes" id="UP000655443"/>
    </source>
</evidence>
<comment type="caution">
    <text evidence="1">The sequence shown here is derived from an EMBL/GenBank/DDBJ whole genome shotgun (WGS) entry which is preliminary data.</text>
</comment>
<reference evidence="1" key="2">
    <citation type="submission" date="2020-09" db="EMBL/GenBank/DDBJ databases">
        <authorList>
            <person name="Sun Q."/>
            <person name="Ohkuma M."/>
        </authorList>
    </citation>
    <scope>NUCLEOTIDE SEQUENCE</scope>
    <source>
        <strain evidence="1">JCM 4714</strain>
    </source>
</reference>
<keyword evidence="2" id="KW-1185">Reference proteome</keyword>
<protein>
    <recommendedName>
        <fullName evidence="3">Integrase SAM-like N-terminal domain-containing protein</fullName>
    </recommendedName>
</protein>